<keyword evidence="2" id="KW-1185">Reference proteome</keyword>
<gene>
    <name evidence="1" type="ORF">O6H91_03G037400</name>
</gene>
<accession>A0ACC2E5K3</accession>
<comment type="caution">
    <text evidence="1">The sequence shown here is derived from an EMBL/GenBank/DDBJ whole genome shotgun (WGS) entry which is preliminary data.</text>
</comment>
<proteinExistence type="predicted"/>
<name>A0ACC2E5K3_DIPCM</name>
<dbReference type="EMBL" id="CM055094">
    <property type="protein sequence ID" value="KAJ7561680.1"/>
    <property type="molecule type" value="Genomic_DNA"/>
</dbReference>
<dbReference type="Proteomes" id="UP001162992">
    <property type="component" value="Chromosome 3"/>
</dbReference>
<organism evidence="1 2">
    <name type="scientific">Diphasiastrum complanatum</name>
    <name type="common">Issler's clubmoss</name>
    <name type="synonym">Lycopodium complanatum</name>
    <dbReference type="NCBI Taxonomy" id="34168"/>
    <lineage>
        <taxon>Eukaryota</taxon>
        <taxon>Viridiplantae</taxon>
        <taxon>Streptophyta</taxon>
        <taxon>Embryophyta</taxon>
        <taxon>Tracheophyta</taxon>
        <taxon>Lycopodiopsida</taxon>
        <taxon>Lycopodiales</taxon>
        <taxon>Lycopodiaceae</taxon>
        <taxon>Lycopodioideae</taxon>
        <taxon>Diphasiastrum</taxon>
    </lineage>
</organism>
<protein>
    <submittedName>
        <fullName evidence="1">Uncharacterized protein</fullName>
    </submittedName>
</protein>
<evidence type="ECO:0000313" key="2">
    <source>
        <dbReference type="Proteomes" id="UP001162992"/>
    </source>
</evidence>
<reference evidence="2" key="1">
    <citation type="journal article" date="2024" name="Proc. Natl. Acad. Sci. U.S.A.">
        <title>Extraordinary preservation of gene collinearity over three hundred million years revealed in homosporous lycophytes.</title>
        <authorList>
            <person name="Li C."/>
            <person name="Wickell D."/>
            <person name="Kuo L.Y."/>
            <person name="Chen X."/>
            <person name="Nie B."/>
            <person name="Liao X."/>
            <person name="Peng D."/>
            <person name="Ji J."/>
            <person name="Jenkins J."/>
            <person name="Williams M."/>
            <person name="Shu S."/>
            <person name="Plott C."/>
            <person name="Barry K."/>
            <person name="Rajasekar S."/>
            <person name="Grimwood J."/>
            <person name="Han X."/>
            <person name="Sun S."/>
            <person name="Hou Z."/>
            <person name="He W."/>
            <person name="Dai G."/>
            <person name="Sun C."/>
            <person name="Schmutz J."/>
            <person name="Leebens-Mack J.H."/>
            <person name="Li F.W."/>
            <person name="Wang L."/>
        </authorList>
    </citation>
    <scope>NUCLEOTIDE SEQUENCE [LARGE SCALE GENOMIC DNA]</scope>
    <source>
        <strain evidence="2">cv. PW_Plant_1</strain>
    </source>
</reference>
<evidence type="ECO:0000313" key="1">
    <source>
        <dbReference type="EMBL" id="KAJ7561680.1"/>
    </source>
</evidence>
<sequence length="247" mass="25792">MAFSDHSHALKGRSSSNPALAVSRSSSKISKAASHRPLMQPKPAPPKVYSTDPRSFRDLVQELTGTAPTAAAAPPADAAAAPAVGSSSLARPVNKRLQKIAPPPLNSSFSFCRVSQQQALPLSPLPSPTRQKPTSLSFSNHSPLSKILSPLPNLSPHGLQSFGVSASGDGVWANPLDSPYTAAIRQLAQKMVEGENASPKNELCSDPPSGFPWSPSFQSCLGLFSPGLFPGHGFGNIQNSLGINDSP</sequence>